<reference evidence="2" key="1">
    <citation type="submission" date="2019-12" db="EMBL/GenBank/DDBJ databases">
        <title>High-Quality draft genome sequences of three cyanobacteria isolated from the limestone walls of the Old Cathedral of Coimbra.</title>
        <authorList>
            <person name="Tiago I."/>
            <person name="Soares F."/>
            <person name="Portugal A."/>
        </authorList>
    </citation>
    <scope>NUCLEOTIDE SEQUENCE [LARGE SCALE GENOMIC DNA]</scope>
    <source>
        <strain evidence="2">C</strain>
    </source>
</reference>
<dbReference type="GO" id="GO:0043856">
    <property type="term" value="F:anti-sigma factor antagonist activity"/>
    <property type="evidence" value="ECO:0007669"/>
    <property type="project" value="TreeGrafter"/>
</dbReference>
<accession>A0A8K2A8Z1</accession>
<evidence type="ECO:0000313" key="2">
    <source>
        <dbReference type="EMBL" id="NCJ08554.1"/>
    </source>
</evidence>
<dbReference type="PANTHER" id="PTHR33495">
    <property type="entry name" value="ANTI-SIGMA FACTOR ANTAGONIST TM_1081-RELATED-RELATED"/>
    <property type="match status" value="1"/>
</dbReference>
<dbReference type="RefSeq" id="WP_161827027.1">
    <property type="nucleotide sequence ID" value="NZ_WVIC01000057.1"/>
</dbReference>
<dbReference type="InterPro" id="IPR002645">
    <property type="entry name" value="STAS_dom"/>
</dbReference>
<dbReference type="Pfam" id="PF01740">
    <property type="entry name" value="STAS"/>
    <property type="match status" value="1"/>
</dbReference>
<dbReference type="Proteomes" id="UP000607397">
    <property type="component" value="Unassembled WGS sequence"/>
</dbReference>
<evidence type="ECO:0000259" key="1">
    <source>
        <dbReference type="PROSITE" id="PS50801"/>
    </source>
</evidence>
<protein>
    <submittedName>
        <fullName evidence="2">STAS domain-containing protein</fullName>
    </submittedName>
</protein>
<dbReference type="CDD" id="cd07043">
    <property type="entry name" value="STAS_anti-anti-sigma_factors"/>
    <property type="match status" value="1"/>
</dbReference>
<keyword evidence="3" id="KW-1185">Reference proteome</keyword>
<proteinExistence type="predicted"/>
<dbReference type="SUPFAM" id="SSF52091">
    <property type="entry name" value="SpoIIaa-like"/>
    <property type="match status" value="1"/>
</dbReference>
<feature type="domain" description="STAS" evidence="1">
    <location>
        <begin position="1"/>
        <end position="107"/>
    </location>
</feature>
<name>A0A8K2A8Z1_9CYAN</name>
<organism evidence="2 3">
    <name type="scientific">Petrachloros mirabilis ULC683</name>
    <dbReference type="NCBI Taxonomy" id="2781853"/>
    <lineage>
        <taxon>Bacteria</taxon>
        <taxon>Bacillati</taxon>
        <taxon>Cyanobacteriota</taxon>
        <taxon>Cyanophyceae</taxon>
        <taxon>Synechococcales</taxon>
        <taxon>Petrachlorosaceae</taxon>
        <taxon>Petrachloros</taxon>
        <taxon>Petrachloros mirabilis</taxon>
    </lineage>
</organism>
<dbReference type="PANTHER" id="PTHR33495:SF2">
    <property type="entry name" value="ANTI-SIGMA FACTOR ANTAGONIST TM_1081-RELATED"/>
    <property type="match status" value="1"/>
</dbReference>
<dbReference type="InterPro" id="IPR036513">
    <property type="entry name" value="STAS_dom_sf"/>
</dbReference>
<dbReference type="PROSITE" id="PS50801">
    <property type="entry name" value="STAS"/>
    <property type="match status" value="1"/>
</dbReference>
<dbReference type="Gene3D" id="3.30.750.24">
    <property type="entry name" value="STAS domain"/>
    <property type="match status" value="1"/>
</dbReference>
<dbReference type="AlphaFoldDB" id="A0A8K2A8Z1"/>
<sequence>MSNLKVFNPSGLFGGREYEPAILQEATQCIQDGAQGILIDFSAVTFVDSMGVSVLVRLLQRCNKAKCQLYLCAMNESARMIMELTEIYKNFSIYPNRAAAEWAFHDQFPPA</sequence>
<dbReference type="EMBL" id="WVIC01000057">
    <property type="protein sequence ID" value="NCJ08554.1"/>
    <property type="molecule type" value="Genomic_DNA"/>
</dbReference>
<comment type="caution">
    <text evidence="2">The sequence shown here is derived from an EMBL/GenBank/DDBJ whole genome shotgun (WGS) entry which is preliminary data.</text>
</comment>
<evidence type="ECO:0000313" key="3">
    <source>
        <dbReference type="Proteomes" id="UP000607397"/>
    </source>
</evidence>
<gene>
    <name evidence="2" type="ORF">GS597_18975</name>
</gene>